<proteinExistence type="predicted"/>
<sequence length="196" mass="21863">MTDGLQWLEEPVPLPGGYCAIFARGIDSEDLVRRLVPGTEPRFMGLRTHEAFATDLFDFDRGKPVGTAVGVRYESVGDLSFAIGYGPWQEALSRFDTPEISHGGAHTYELYFMAEHPNIPPPHFRYNHDGVYEVMCDLNNDDWVGVVDVLGNNAELVATLEGDKRRPMEILEQRFGLTLPREAILTGTLPAAIIRT</sequence>
<gene>
    <name evidence="1" type="ORF">GCM10010521_48370</name>
</gene>
<dbReference type="Proteomes" id="UP001500893">
    <property type="component" value="Unassembled WGS sequence"/>
</dbReference>
<protein>
    <submittedName>
        <fullName evidence="1">Uncharacterized protein</fullName>
    </submittedName>
</protein>
<reference evidence="2" key="1">
    <citation type="journal article" date="2019" name="Int. J. Syst. Evol. Microbiol.">
        <title>The Global Catalogue of Microorganisms (GCM) 10K type strain sequencing project: providing services to taxonomists for standard genome sequencing and annotation.</title>
        <authorList>
            <consortium name="The Broad Institute Genomics Platform"/>
            <consortium name="The Broad Institute Genome Sequencing Center for Infectious Disease"/>
            <person name="Wu L."/>
            <person name="Ma J."/>
        </authorList>
    </citation>
    <scope>NUCLEOTIDE SEQUENCE [LARGE SCALE GENOMIC DNA]</scope>
    <source>
        <strain evidence="2">JCM 11574</strain>
    </source>
</reference>
<accession>A0ABP6NPD4</accession>
<organism evidence="1 2">
    <name type="scientific">Streptomyces rameus</name>
    <dbReference type="NCBI Taxonomy" id="68261"/>
    <lineage>
        <taxon>Bacteria</taxon>
        <taxon>Bacillati</taxon>
        <taxon>Actinomycetota</taxon>
        <taxon>Actinomycetes</taxon>
        <taxon>Kitasatosporales</taxon>
        <taxon>Streptomycetaceae</taxon>
        <taxon>Streptomyces</taxon>
    </lineage>
</organism>
<name>A0ABP6NPD4_9ACTN</name>
<evidence type="ECO:0000313" key="1">
    <source>
        <dbReference type="EMBL" id="GAA3154851.1"/>
    </source>
</evidence>
<dbReference type="EMBL" id="BAAAVM010000078">
    <property type="protein sequence ID" value="GAA3154851.1"/>
    <property type="molecule type" value="Genomic_DNA"/>
</dbReference>
<comment type="caution">
    <text evidence="1">The sequence shown here is derived from an EMBL/GenBank/DDBJ whole genome shotgun (WGS) entry which is preliminary data.</text>
</comment>
<evidence type="ECO:0000313" key="2">
    <source>
        <dbReference type="Proteomes" id="UP001500893"/>
    </source>
</evidence>
<dbReference type="RefSeq" id="WP_345055600.1">
    <property type="nucleotide sequence ID" value="NZ_BAAAVM010000078.1"/>
</dbReference>
<keyword evidence="2" id="KW-1185">Reference proteome</keyword>